<dbReference type="OrthoDB" id="5585087at2759"/>
<dbReference type="GO" id="GO:0005736">
    <property type="term" value="C:RNA polymerase I complex"/>
    <property type="evidence" value="ECO:0007669"/>
    <property type="project" value="TreeGrafter"/>
</dbReference>
<dbReference type="Gene3D" id="2.20.28.30">
    <property type="entry name" value="RNA polymerase ii, chain L"/>
    <property type="match status" value="1"/>
</dbReference>
<dbReference type="GO" id="GO:0003677">
    <property type="term" value="F:DNA binding"/>
    <property type="evidence" value="ECO:0007669"/>
    <property type="project" value="InterPro"/>
</dbReference>
<reference evidence="6" key="2">
    <citation type="submission" date="2021-01" db="EMBL/GenBank/DDBJ databases">
        <authorList>
            <person name="Schikora-Tamarit M.A."/>
        </authorList>
    </citation>
    <scope>NUCLEOTIDE SEQUENCE</scope>
    <source>
        <strain evidence="6">CBS2887</strain>
    </source>
</reference>
<gene>
    <name evidence="6" type="ORF">WICPIJ_001770</name>
</gene>
<dbReference type="InterPro" id="IPR006591">
    <property type="entry name" value="RNAP_P/RPABC4"/>
</dbReference>
<comment type="caution">
    <text evidence="6">The sequence shown here is derived from an EMBL/GenBank/DDBJ whole genome shotgun (WGS) entry which is preliminary data.</text>
</comment>
<evidence type="ECO:0000256" key="5">
    <source>
        <dbReference type="ARBA" id="ARBA00025770"/>
    </source>
</evidence>
<dbReference type="FunFam" id="2.20.28.30:FF:000003">
    <property type="entry name" value="DNA-directed RNA polymerases I, II, and III subunit RPABC4"/>
    <property type="match status" value="1"/>
</dbReference>
<keyword evidence="2" id="KW-0479">Metal-binding</keyword>
<evidence type="ECO:0000313" key="6">
    <source>
        <dbReference type="EMBL" id="KAH3687254.1"/>
    </source>
</evidence>
<dbReference type="SMART" id="SM00659">
    <property type="entry name" value="RPOLCX"/>
    <property type="match status" value="1"/>
</dbReference>
<dbReference type="PANTHER" id="PTHR12056">
    <property type="entry name" value="DNA-DIRECTED RNA POLYMERASES I, II, AND III"/>
    <property type="match status" value="1"/>
</dbReference>
<proteinExistence type="inferred from homology"/>
<dbReference type="AlphaFoldDB" id="A0A9P8QD18"/>
<dbReference type="GO" id="GO:0006351">
    <property type="term" value="P:DNA-templated transcription"/>
    <property type="evidence" value="ECO:0007669"/>
    <property type="project" value="InterPro"/>
</dbReference>
<dbReference type="SUPFAM" id="SSF63393">
    <property type="entry name" value="RNA polymerase subunits"/>
    <property type="match status" value="1"/>
</dbReference>
<keyword evidence="4" id="KW-0539">Nucleus</keyword>
<dbReference type="InterPro" id="IPR029040">
    <property type="entry name" value="RPABC4/Spt4"/>
</dbReference>
<accession>A0A9P8QD18</accession>
<keyword evidence="3" id="KW-0862">Zinc</keyword>
<dbReference type="Pfam" id="PF03604">
    <property type="entry name" value="Zn_ribbon_RPAB4"/>
    <property type="match status" value="1"/>
</dbReference>
<evidence type="ECO:0000256" key="1">
    <source>
        <dbReference type="ARBA" id="ARBA00004123"/>
    </source>
</evidence>
<dbReference type="GO" id="GO:0005666">
    <property type="term" value="C:RNA polymerase III complex"/>
    <property type="evidence" value="ECO:0007669"/>
    <property type="project" value="TreeGrafter"/>
</dbReference>
<dbReference type="EMBL" id="JAEUBG010000897">
    <property type="protein sequence ID" value="KAH3687254.1"/>
    <property type="molecule type" value="Genomic_DNA"/>
</dbReference>
<name>A0A9P8QD18_WICPI</name>
<comment type="subcellular location">
    <subcellularLocation>
        <location evidence="1">Nucleus</location>
    </subcellularLocation>
</comment>
<evidence type="ECO:0000256" key="4">
    <source>
        <dbReference type="ARBA" id="ARBA00023242"/>
    </source>
</evidence>
<reference evidence="6" key="1">
    <citation type="journal article" date="2021" name="Open Biol.">
        <title>Shared evolutionary footprints suggest mitochondrial oxidative damage underlies multiple complex I losses in fungi.</title>
        <authorList>
            <person name="Schikora-Tamarit M.A."/>
            <person name="Marcet-Houben M."/>
            <person name="Nosek J."/>
            <person name="Gabaldon T."/>
        </authorList>
    </citation>
    <scope>NUCLEOTIDE SEQUENCE</scope>
    <source>
        <strain evidence="6">CBS2887</strain>
    </source>
</reference>
<comment type="similarity">
    <text evidence="5">Belongs to the archaeal Rpo12/eukaryotic RPC10 RNA polymerase subunit family.</text>
</comment>
<dbReference type="GO" id="GO:0008270">
    <property type="term" value="F:zinc ion binding"/>
    <property type="evidence" value="ECO:0007669"/>
    <property type="project" value="InterPro"/>
</dbReference>
<dbReference type="InterPro" id="IPR039747">
    <property type="entry name" value="RPABC4"/>
</dbReference>
<evidence type="ECO:0000313" key="7">
    <source>
        <dbReference type="Proteomes" id="UP000774326"/>
    </source>
</evidence>
<protein>
    <submittedName>
        <fullName evidence="6">Uncharacterized protein</fullName>
    </submittedName>
</protein>
<organism evidence="6 7">
    <name type="scientific">Wickerhamomyces pijperi</name>
    <name type="common">Yeast</name>
    <name type="synonym">Pichia pijperi</name>
    <dbReference type="NCBI Taxonomy" id="599730"/>
    <lineage>
        <taxon>Eukaryota</taxon>
        <taxon>Fungi</taxon>
        <taxon>Dikarya</taxon>
        <taxon>Ascomycota</taxon>
        <taxon>Saccharomycotina</taxon>
        <taxon>Saccharomycetes</taxon>
        <taxon>Phaffomycetales</taxon>
        <taxon>Wickerhamomycetaceae</taxon>
        <taxon>Wickerhamomyces</taxon>
    </lineage>
</organism>
<dbReference type="Proteomes" id="UP000774326">
    <property type="component" value="Unassembled WGS sequence"/>
</dbReference>
<evidence type="ECO:0000256" key="3">
    <source>
        <dbReference type="ARBA" id="ARBA00022833"/>
    </source>
</evidence>
<dbReference type="GO" id="GO:0005665">
    <property type="term" value="C:RNA polymerase II, core complex"/>
    <property type="evidence" value="ECO:0007669"/>
    <property type="project" value="TreeGrafter"/>
</dbReference>
<sequence length="70" mass="7610">MSREGFEIPKDNSAAAAGLSGAKSSTVKYICANCAAKVSLGRQDAIRCSDCGHRVLYKARTRRMVQFEAR</sequence>
<evidence type="ECO:0000256" key="2">
    <source>
        <dbReference type="ARBA" id="ARBA00022723"/>
    </source>
</evidence>
<dbReference type="PANTHER" id="PTHR12056:SF2">
    <property type="entry name" value="GEO11084P1"/>
    <property type="match status" value="1"/>
</dbReference>
<keyword evidence="7" id="KW-1185">Reference proteome</keyword>
<dbReference type="GO" id="GO:0003899">
    <property type="term" value="F:DNA-directed RNA polymerase activity"/>
    <property type="evidence" value="ECO:0007669"/>
    <property type="project" value="InterPro"/>
</dbReference>